<dbReference type="CDD" id="cd02440">
    <property type="entry name" value="AdoMet_MTases"/>
    <property type="match status" value="1"/>
</dbReference>
<dbReference type="Pfam" id="PF05958">
    <property type="entry name" value="tRNA_U5-meth_tr"/>
    <property type="match status" value="1"/>
</dbReference>
<proteinExistence type="inferred from homology"/>
<dbReference type="GO" id="GO:0070475">
    <property type="term" value="P:rRNA base methylation"/>
    <property type="evidence" value="ECO:0007669"/>
    <property type="project" value="TreeGrafter"/>
</dbReference>
<dbReference type="InterPro" id="IPR030390">
    <property type="entry name" value="MeTrfase_TrmA_AS"/>
</dbReference>
<dbReference type="InterPro" id="IPR029063">
    <property type="entry name" value="SAM-dependent_MTases_sf"/>
</dbReference>
<feature type="domain" description="TRAM" evidence="6">
    <location>
        <begin position="25"/>
        <end position="83"/>
    </location>
</feature>
<accession>F8LEJ8</accession>
<dbReference type="PANTHER" id="PTHR11061:SF30">
    <property type="entry name" value="TRNA (URACIL(54)-C(5))-METHYLTRANSFERASE"/>
    <property type="match status" value="1"/>
</dbReference>
<dbReference type="Gene3D" id="2.40.50.140">
    <property type="entry name" value="Nucleic acid-binding proteins"/>
    <property type="match status" value="1"/>
</dbReference>
<dbReference type="FunFam" id="2.40.50.140:FF:000097">
    <property type="entry name" value="23S rRNA (uracil(1939)-C(5))-methyltransferase RlmD"/>
    <property type="match status" value="1"/>
</dbReference>
<keyword evidence="2 4" id="KW-0808">Transferase</keyword>
<evidence type="ECO:0000256" key="4">
    <source>
        <dbReference type="PROSITE-ProRule" id="PRU01024"/>
    </source>
</evidence>
<feature type="binding site" evidence="4">
    <location>
        <position position="329"/>
    </location>
    <ligand>
        <name>S-adenosyl-L-methionine</name>
        <dbReference type="ChEBI" id="CHEBI:59789"/>
    </ligand>
</feature>
<dbReference type="Gene3D" id="3.40.50.150">
    <property type="entry name" value="Vaccinia Virus protein VP39"/>
    <property type="match status" value="1"/>
</dbReference>
<dbReference type="EMBL" id="FR872659">
    <property type="protein sequence ID" value="CCB91916.1"/>
    <property type="molecule type" value="Genomic_DNA"/>
</dbReference>
<keyword evidence="1 4" id="KW-0489">Methyltransferase</keyword>
<dbReference type="SUPFAM" id="SSF50249">
    <property type="entry name" value="Nucleic acid-binding proteins"/>
    <property type="match status" value="1"/>
</dbReference>
<keyword evidence="3 4" id="KW-0949">S-adenosyl-L-methionine</keyword>
<dbReference type="Gene3D" id="2.40.50.1070">
    <property type="match status" value="1"/>
</dbReference>
<feature type="active site" description="Nucleophile" evidence="4">
    <location>
        <position position="421"/>
    </location>
</feature>
<dbReference type="FunFam" id="3.40.50.150:FF:000009">
    <property type="entry name" value="23S rRNA (Uracil(1939)-C(5))-methyltransferase RlmD"/>
    <property type="match status" value="1"/>
</dbReference>
<feature type="binding site" evidence="4">
    <location>
        <position position="300"/>
    </location>
    <ligand>
        <name>S-adenosyl-L-methionine</name>
        <dbReference type="ChEBI" id="CHEBI:59789"/>
    </ligand>
</feature>
<sequence length="465" mass="51997">MNFPYYFFGRYLQSKIPKLYDLFLMKIVGDKFDISIRSLGTHGEGVGDLDGFTLFVDGALPGERVFVELTAVKKTYGVGKLLRILERSPDRVDPVCPLFGRCGGCQVMHLNYSSQLERKRQRVVDAFERIGKLMDVEVLPCVPSPLPLKYRNKVQAPIRQKKEGLSIGFYARNSHHLVDVDLCYIHCALGQRVYERSVALLKSSGISKEKLRHLIIKTAVKTEQALVVIVTGTDQKKSLARLAEEIQRQCPEVKGVIQNVNPHLHNVVLGKTFEVLSGQGWMEEEILDLRFYVSPASFFQVNPAQAEQLYRQVIDWAELKGGERVLDAYCGVGTLSLLLARKAGRVVGVECVPQAIADAERNASLNCLANVSFVCAEAEKWIQSAERMDLVVLNPPRKGCHPEMIKAIGKMRPTRLIYVSCDPATLARDLAMLQESGYKIDGACPFDMFPQTAHVETVVKLSTKL</sequence>
<dbReference type="PROSITE" id="PS01230">
    <property type="entry name" value="TRMA_1"/>
    <property type="match status" value="1"/>
</dbReference>
<feature type="active site" evidence="5">
    <location>
        <position position="421"/>
    </location>
</feature>
<organism evidence="7">
    <name type="scientific">Waddlia chondrophila 2032/99</name>
    <dbReference type="NCBI Taxonomy" id="765953"/>
    <lineage>
        <taxon>Bacteria</taxon>
        <taxon>Pseudomonadati</taxon>
        <taxon>Chlamydiota</taxon>
        <taxon>Chlamydiia</taxon>
        <taxon>Parachlamydiales</taxon>
        <taxon>Waddliaceae</taxon>
        <taxon>Waddlia</taxon>
    </lineage>
</organism>
<evidence type="ECO:0000259" key="6">
    <source>
        <dbReference type="PROSITE" id="PS50926"/>
    </source>
</evidence>
<dbReference type="PROSITE" id="PS50926">
    <property type="entry name" value="TRAM"/>
    <property type="match status" value="1"/>
</dbReference>
<evidence type="ECO:0000256" key="2">
    <source>
        <dbReference type="ARBA" id="ARBA00022679"/>
    </source>
</evidence>
<protein>
    <submittedName>
        <fullName evidence="7">Uncharacterized RNA methyltransferase BH0687</fullName>
        <ecNumber evidence="7">2.1.1.-</ecNumber>
    </submittedName>
</protein>
<dbReference type="AlphaFoldDB" id="F8LEJ8"/>
<gene>
    <name evidence="7" type="primary">rumA2</name>
    <name evidence="7" type="ORF">WCH_DD19300</name>
</gene>
<dbReference type="PROSITE" id="PS51687">
    <property type="entry name" value="SAM_MT_RNA_M5U"/>
    <property type="match status" value="1"/>
</dbReference>
<dbReference type="SUPFAM" id="SSF53335">
    <property type="entry name" value="S-adenosyl-L-methionine-dependent methyltransferases"/>
    <property type="match status" value="1"/>
</dbReference>
<evidence type="ECO:0000313" key="7">
    <source>
        <dbReference type="EMBL" id="CCB91916.1"/>
    </source>
</evidence>
<feature type="binding site" evidence="4">
    <location>
        <position position="394"/>
    </location>
    <ligand>
        <name>S-adenosyl-L-methionine</name>
        <dbReference type="ChEBI" id="CHEBI:59789"/>
    </ligand>
</feature>
<dbReference type="PROSITE" id="PS01231">
    <property type="entry name" value="TRMA_2"/>
    <property type="match status" value="1"/>
</dbReference>
<dbReference type="InterPro" id="IPR012340">
    <property type="entry name" value="NA-bd_OB-fold"/>
</dbReference>
<dbReference type="InterPro" id="IPR030391">
    <property type="entry name" value="MeTrfase_TrmA_CS"/>
</dbReference>
<name>F8LEJ8_9BACT</name>
<comment type="similarity">
    <text evidence="4">Belongs to the class I-like SAM-binding methyltransferase superfamily. RNA M5U methyltransferase family.</text>
</comment>
<dbReference type="EC" id="2.1.1.-" evidence="7"/>
<dbReference type="InterPro" id="IPR010280">
    <property type="entry name" value="U5_MeTrfase_fam"/>
</dbReference>
<dbReference type="GO" id="GO:0070041">
    <property type="term" value="F:rRNA (uridine-C5-)-methyltransferase activity"/>
    <property type="evidence" value="ECO:0007669"/>
    <property type="project" value="UniProtKB-ARBA"/>
</dbReference>
<feature type="binding site" evidence="4">
    <location>
        <position position="350"/>
    </location>
    <ligand>
        <name>S-adenosyl-L-methionine</name>
        <dbReference type="ChEBI" id="CHEBI:59789"/>
    </ligand>
</feature>
<dbReference type="PANTHER" id="PTHR11061">
    <property type="entry name" value="RNA M5U METHYLTRANSFERASE"/>
    <property type="match status" value="1"/>
</dbReference>
<dbReference type="NCBIfam" id="TIGR00479">
    <property type="entry name" value="rumA"/>
    <property type="match status" value="1"/>
</dbReference>
<evidence type="ECO:0000256" key="3">
    <source>
        <dbReference type="ARBA" id="ARBA00022691"/>
    </source>
</evidence>
<evidence type="ECO:0000256" key="5">
    <source>
        <dbReference type="PROSITE-ProRule" id="PRU10015"/>
    </source>
</evidence>
<reference evidence="7" key="1">
    <citation type="submission" date="2011-05" db="EMBL/GenBank/DDBJ databases">
        <title>Unity in variety -- the pan-genome of the Chlamydiae.</title>
        <authorList>
            <person name="Collingro A."/>
            <person name="Tischler P."/>
            <person name="Weinmaier T."/>
            <person name="Penz T."/>
            <person name="Heinz E."/>
            <person name="Brunham R.C."/>
            <person name="Read T.D."/>
            <person name="Bavoil P.M."/>
            <person name="Sachse K."/>
            <person name="Kahane S."/>
            <person name="Friedman M.G."/>
            <person name="Rattei T."/>
            <person name="Myers G.S.A."/>
            <person name="Horn M."/>
        </authorList>
    </citation>
    <scope>NUCLEOTIDE SEQUENCE</scope>
    <source>
        <strain evidence="7">2032/99</strain>
    </source>
</reference>
<dbReference type="InterPro" id="IPR002792">
    <property type="entry name" value="TRAM_dom"/>
</dbReference>
<evidence type="ECO:0000256" key="1">
    <source>
        <dbReference type="ARBA" id="ARBA00022603"/>
    </source>
</evidence>
<dbReference type="Pfam" id="PF01938">
    <property type="entry name" value="TRAM"/>
    <property type="match status" value="1"/>
</dbReference>